<dbReference type="KEGG" id="dpc:A6048_10375"/>
<organism evidence="1 2">
    <name type="scientific">Dietzia psychralcaliphila</name>
    <dbReference type="NCBI Taxonomy" id="139021"/>
    <lineage>
        <taxon>Bacteria</taxon>
        <taxon>Bacillati</taxon>
        <taxon>Actinomycetota</taxon>
        <taxon>Actinomycetes</taxon>
        <taxon>Mycobacteriales</taxon>
        <taxon>Dietziaceae</taxon>
        <taxon>Dietzia</taxon>
    </lineage>
</organism>
<accession>A0AAD0JRE2</accession>
<dbReference type="AlphaFoldDB" id="A0AAD0JRE2"/>
<dbReference type="Proteomes" id="UP000244903">
    <property type="component" value="Chromosome"/>
</dbReference>
<keyword evidence="2" id="KW-1185">Reference proteome</keyword>
<name>A0AAD0JRE2_9ACTN</name>
<evidence type="ECO:0000313" key="1">
    <source>
        <dbReference type="EMBL" id="AWH95844.1"/>
    </source>
</evidence>
<reference evidence="1 2" key="1">
    <citation type="submission" date="2016-04" db="EMBL/GenBank/DDBJ databases">
        <title>Complete genome sequence of the haloalkaliphilic hydrocarbon-degrading bacterium Dietzia psychralcaliphila ILA-1T, isolated from a drain of a fish product-processing plant.</title>
        <authorList>
            <person name="Zhao J."/>
            <person name="Hu B."/>
            <person name="Geng S."/>
            <person name="Nie Y."/>
            <person name="Tang Y."/>
        </authorList>
    </citation>
    <scope>NUCLEOTIDE SEQUENCE [LARGE SCALE GENOMIC DNA]</scope>
    <source>
        <strain evidence="1 2">ILA-1</strain>
    </source>
</reference>
<dbReference type="EMBL" id="CP015453">
    <property type="protein sequence ID" value="AWH95844.1"/>
    <property type="molecule type" value="Genomic_DNA"/>
</dbReference>
<sequence>MATLARPAPARVVCFDEAVDTTHVTPLLLTTLSAFQAGLAAGAPWGRVSFGGTHPGVLPPRLRVVSGIASPVYLAAALALLSERTPPRARDLVSRACVGVGTAGTVVNALSPSPPERVWSVFSLALATASWRDVRRERRAR</sequence>
<proteinExistence type="predicted"/>
<evidence type="ECO:0000313" key="2">
    <source>
        <dbReference type="Proteomes" id="UP000244903"/>
    </source>
</evidence>
<protein>
    <submittedName>
        <fullName evidence="1">Uncharacterized protein</fullName>
    </submittedName>
</protein>
<dbReference type="RefSeq" id="WP_107749094.1">
    <property type="nucleotide sequence ID" value="NZ_CP015453.1"/>
</dbReference>
<gene>
    <name evidence="1" type="ORF">A6048_10375</name>
</gene>